<keyword evidence="1" id="KW-0732">Signal</keyword>
<name>A0ABW7FDY8_9BURK</name>
<proteinExistence type="predicted"/>
<gene>
    <name evidence="2" type="ORF">ACG0Z3_00605</name>
</gene>
<evidence type="ECO:0000256" key="1">
    <source>
        <dbReference type="SAM" id="SignalP"/>
    </source>
</evidence>
<sequence length="126" mass="13488">MRAALALLCLAASGTAAAAAQVVDIAWTPEGRFTHTATLALRELLEVCGKLPRGGRVAWSFEAGAPLPFNIHVHQGKAVVYPAKLDKAEKAQGLQVFDAEPAHCWMWTNTAAEAVKVSVELQQTPR</sequence>
<evidence type="ECO:0000313" key="2">
    <source>
        <dbReference type="EMBL" id="MFG6439172.1"/>
    </source>
</evidence>
<organism evidence="2 3">
    <name type="scientific">Pelomonas margarita</name>
    <dbReference type="NCBI Taxonomy" id="3299031"/>
    <lineage>
        <taxon>Bacteria</taxon>
        <taxon>Pseudomonadati</taxon>
        <taxon>Pseudomonadota</taxon>
        <taxon>Betaproteobacteria</taxon>
        <taxon>Burkholderiales</taxon>
        <taxon>Sphaerotilaceae</taxon>
        <taxon>Roseateles</taxon>
    </lineage>
</organism>
<reference evidence="2 3" key="1">
    <citation type="submission" date="2024-08" db="EMBL/GenBank/DDBJ databases">
        <authorList>
            <person name="Lu H."/>
        </authorList>
    </citation>
    <scope>NUCLEOTIDE SEQUENCE [LARGE SCALE GENOMIC DNA]</scope>
    <source>
        <strain evidence="2 3">LKC17W</strain>
    </source>
</reference>
<feature type="chain" id="PRO_5047149193" evidence="1">
    <location>
        <begin position="19"/>
        <end position="126"/>
    </location>
</feature>
<keyword evidence="3" id="KW-1185">Reference proteome</keyword>
<protein>
    <submittedName>
        <fullName evidence="2">Uncharacterized protein</fullName>
    </submittedName>
</protein>
<evidence type="ECO:0000313" key="3">
    <source>
        <dbReference type="Proteomes" id="UP001606301"/>
    </source>
</evidence>
<dbReference type="EMBL" id="JBIGHW010000001">
    <property type="protein sequence ID" value="MFG6439172.1"/>
    <property type="molecule type" value="Genomic_DNA"/>
</dbReference>
<feature type="signal peptide" evidence="1">
    <location>
        <begin position="1"/>
        <end position="18"/>
    </location>
</feature>
<dbReference type="Proteomes" id="UP001606301">
    <property type="component" value="Unassembled WGS sequence"/>
</dbReference>
<accession>A0ABW7FDY8</accession>
<dbReference type="RefSeq" id="WP_394394462.1">
    <property type="nucleotide sequence ID" value="NZ_JBIGHW010000001.1"/>
</dbReference>
<comment type="caution">
    <text evidence="2">The sequence shown here is derived from an EMBL/GenBank/DDBJ whole genome shotgun (WGS) entry which is preliminary data.</text>
</comment>